<keyword evidence="1" id="KW-1133">Transmembrane helix</keyword>
<feature type="non-terminal residue" evidence="2">
    <location>
        <position position="1"/>
    </location>
</feature>
<gene>
    <name evidence="2" type="ORF">NLS_LOCUS9243</name>
</gene>
<dbReference type="OrthoDB" id="10365305at2759"/>
<keyword evidence="1" id="KW-0472">Membrane</keyword>
<reference evidence="2 3" key="1">
    <citation type="submission" date="2018-08" db="EMBL/GenBank/DDBJ databases">
        <authorList>
            <person name="Laetsch R D."/>
            <person name="Stevens L."/>
            <person name="Kumar S."/>
            <person name="Blaxter L. M."/>
        </authorList>
    </citation>
    <scope>NUCLEOTIDE SEQUENCE [LARGE SCALE GENOMIC DNA]</scope>
</reference>
<organism evidence="2 3">
    <name type="scientific">Litomosoides sigmodontis</name>
    <name type="common">Filarial nematode worm</name>
    <dbReference type="NCBI Taxonomy" id="42156"/>
    <lineage>
        <taxon>Eukaryota</taxon>
        <taxon>Metazoa</taxon>
        <taxon>Ecdysozoa</taxon>
        <taxon>Nematoda</taxon>
        <taxon>Chromadorea</taxon>
        <taxon>Rhabditida</taxon>
        <taxon>Spirurina</taxon>
        <taxon>Spiruromorpha</taxon>
        <taxon>Filarioidea</taxon>
        <taxon>Onchocercidae</taxon>
        <taxon>Litomosoides</taxon>
    </lineage>
</organism>
<sequence>VESAKINVTGAIRPNNVLHGKGATFNIAFCAKLFVDAFLKRNSPSIMSLDKTVENVNLMLSSVSSSLNELLIIFRWGTLLFIITFCLMAIALTVLCCYVKCYEIKNANELRKIDETNRNDEDEKIYLAV</sequence>
<name>A0A3P7JY88_LITSI</name>
<proteinExistence type="predicted"/>
<feature type="transmembrane region" description="Helical" evidence="1">
    <location>
        <begin position="73"/>
        <end position="99"/>
    </location>
</feature>
<evidence type="ECO:0000256" key="1">
    <source>
        <dbReference type="SAM" id="Phobius"/>
    </source>
</evidence>
<dbReference type="EMBL" id="UYRX01001451">
    <property type="protein sequence ID" value="VDM91306.1"/>
    <property type="molecule type" value="Genomic_DNA"/>
</dbReference>
<evidence type="ECO:0000313" key="2">
    <source>
        <dbReference type="EMBL" id="VDM91306.1"/>
    </source>
</evidence>
<keyword evidence="3" id="KW-1185">Reference proteome</keyword>
<protein>
    <submittedName>
        <fullName evidence="2">Uncharacterized protein</fullName>
    </submittedName>
</protein>
<accession>A0A3P7JY88</accession>
<evidence type="ECO:0000313" key="3">
    <source>
        <dbReference type="Proteomes" id="UP000277928"/>
    </source>
</evidence>
<keyword evidence="1" id="KW-0812">Transmembrane</keyword>
<dbReference type="Proteomes" id="UP000277928">
    <property type="component" value="Unassembled WGS sequence"/>
</dbReference>
<dbReference type="AlphaFoldDB" id="A0A3P7JY88"/>